<accession>A0A1H6KQ13</accession>
<dbReference type="EMBL" id="LT629973">
    <property type="protein sequence ID" value="SEH75931.1"/>
    <property type="molecule type" value="Genomic_DNA"/>
</dbReference>
<evidence type="ECO:0000256" key="2">
    <source>
        <dbReference type="SAM" id="Phobius"/>
    </source>
</evidence>
<keyword evidence="2" id="KW-1133">Transmembrane helix</keyword>
<name>A0A1H6KQ13_9BACT</name>
<keyword evidence="2" id="KW-0472">Membrane</keyword>
<keyword evidence="4" id="KW-1185">Reference proteome</keyword>
<dbReference type="Gene3D" id="3.30.700.10">
    <property type="entry name" value="Glycoprotein, Type 4 Pilin"/>
    <property type="match status" value="1"/>
</dbReference>
<reference evidence="4" key="1">
    <citation type="submission" date="2016-09" db="EMBL/GenBank/DDBJ databases">
        <authorList>
            <person name="Koehorst J."/>
        </authorList>
    </citation>
    <scope>NUCLEOTIDE SEQUENCE [LARGE SCALE GENOMIC DNA]</scope>
</reference>
<dbReference type="PROSITE" id="PS00409">
    <property type="entry name" value="PROKAR_NTER_METHYL"/>
    <property type="match status" value="1"/>
</dbReference>
<proteinExistence type="predicted"/>
<evidence type="ECO:0000256" key="1">
    <source>
        <dbReference type="SAM" id="MobiDB-lite"/>
    </source>
</evidence>
<feature type="transmembrane region" description="Helical" evidence="2">
    <location>
        <begin position="12"/>
        <end position="36"/>
    </location>
</feature>
<dbReference type="InterPro" id="IPR012902">
    <property type="entry name" value="N_methyl_site"/>
</dbReference>
<dbReference type="AlphaFoldDB" id="A0A1H6KQ13"/>
<evidence type="ECO:0000313" key="3">
    <source>
        <dbReference type="EMBL" id="SEH75931.1"/>
    </source>
</evidence>
<feature type="compositionally biased region" description="Polar residues" evidence="1">
    <location>
        <begin position="197"/>
        <end position="207"/>
    </location>
</feature>
<dbReference type="KEGG" id="agl:PYTT_0505"/>
<evidence type="ECO:0000313" key="4">
    <source>
        <dbReference type="Proteomes" id="UP000176204"/>
    </source>
</evidence>
<dbReference type="Pfam" id="PF07963">
    <property type="entry name" value="N_methyl"/>
    <property type="match status" value="1"/>
</dbReference>
<dbReference type="SUPFAM" id="SSF54523">
    <property type="entry name" value="Pili subunits"/>
    <property type="match status" value="1"/>
</dbReference>
<protein>
    <submittedName>
        <fullName evidence="3">Prokaryotic n-terminal methylation site</fullName>
    </submittedName>
</protein>
<keyword evidence="2" id="KW-0812">Transmembrane</keyword>
<dbReference type="Proteomes" id="UP000176204">
    <property type="component" value="Chromosome I"/>
</dbReference>
<dbReference type="STRING" id="1679444.PYTT_0505"/>
<dbReference type="NCBIfam" id="TIGR02532">
    <property type="entry name" value="IV_pilin_GFxxxE"/>
    <property type="match status" value="1"/>
</dbReference>
<feature type="region of interest" description="Disordered" evidence="1">
    <location>
        <begin position="165"/>
        <end position="207"/>
    </location>
</feature>
<organism evidence="3 4">
    <name type="scientific">Akkermansia glycaniphila</name>
    <dbReference type="NCBI Taxonomy" id="1679444"/>
    <lineage>
        <taxon>Bacteria</taxon>
        <taxon>Pseudomonadati</taxon>
        <taxon>Verrucomicrobiota</taxon>
        <taxon>Verrucomicrobiia</taxon>
        <taxon>Verrucomicrobiales</taxon>
        <taxon>Akkermansiaceae</taxon>
        <taxon>Akkermansia</taxon>
    </lineage>
</organism>
<dbReference type="RefSeq" id="WP_067776457.1">
    <property type="nucleotide sequence ID" value="NZ_LIGX01000028.1"/>
</dbReference>
<gene>
    <name evidence="3" type="ORF">PYTT_0505</name>
</gene>
<dbReference type="PANTHER" id="PTHR30093">
    <property type="entry name" value="GENERAL SECRETION PATHWAY PROTEIN G"/>
    <property type="match status" value="1"/>
</dbReference>
<feature type="compositionally biased region" description="Polar residues" evidence="1">
    <location>
        <begin position="166"/>
        <end position="175"/>
    </location>
</feature>
<sequence>MKLRSFSSCKRGFTLIEILIVMAIIAILAAIAYPIITSKLVEAKRMESRKQCTDIEKGIKDFYEDYNTYPVKNEGSIADSGSGTTIRTTERDPNDLITILFGKEKSENRINEKKIQYITGSIVETKVNGIYRRGDSYGYYDPWGEAYYVEITHNVDGEGLNDPCATGTNKSTDQSVIVWGTGPDKEGPRGTGDNTKDNVFSYKSGSK</sequence>
<dbReference type="InterPro" id="IPR045584">
    <property type="entry name" value="Pilin-like"/>
</dbReference>